<proteinExistence type="predicted"/>
<dbReference type="EMBL" id="CAVLEF010000005">
    <property type="protein sequence ID" value="CAK1543746.1"/>
    <property type="molecule type" value="Genomic_DNA"/>
</dbReference>
<dbReference type="AlphaFoldDB" id="A0AAV1J5L8"/>
<sequence>MILTILVLSFATSGMHPSPVNTVYLMKAQGAGNQAVKGVDWKNASTTNGGCCFGQICTNPCVIPVPLYQPQMPIVLPARTVYEPVEHDHPPLGEIRDIITADKQRYASSESSDTSDTETDYDYYESFIGKIS</sequence>
<reference evidence="2 3" key="1">
    <citation type="submission" date="2023-11" db="EMBL/GenBank/DDBJ databases">
        <authorList>
            <person name="Okamura Y."/>
        </authorList>
    </citation>
    <scope>NUCLEOTIDE SEQUENCE [LARGE SCALE GENOMIC DNA]</scope>
</reference>
<accession>A0AAV1J5L8</accession>
<feature type="chain" id="PRO_5043337207" description="Secreted protein" evidence="1">
    <location>
        <begin position="18"/>
        <end position="132"/>
    </location>
</feature>
<evidence type="ECO:0000313" key="2">
    <source>
        <dbReference type="EMBL" id="CAK1543746.1"/>
    </source>
</evidence>
<evidence type="ECO:0008006" key="4">
    <source>
        <dbReference type="Google" id="ProtNLM"/>
    </source>
</evidence>
<gene>
    <name evidence="2" type="ORF">LNINA_LOCUS3542</name>
</gene>
<evidence type="ECO:0000313" key="3">
    <source>
        <dbReference type="Proteomes" id="UP001497472"/>
    </source>
</evidence>
<feature type="signal peptide" evidence="1">
    <location>
        <begin position="1"/>
        <end position="17"/>
    </location>
</feature>
<keyword evidence="3" id="KW-1185">Reference proteome</keyword>
<dbReference type="Proteomes" id="UP001497472">
    <property type="component" value="Unassembled WGS sequence"/>
</dbReference>
<keyword evidence="1" id="KW-0732">Signal</keyword>
<protein>
    <recommendedName>
        <fullName evidence="4">Secreted protein</fullName>
    </recommendedName>
</protein>
<name>A0AAV1J5L8_9NEOP</name>
<evidence type="ECO:0000256" key="1">
    <source>
        <dbReference type="SAM" id="SignalP"/>
    </source>
</evidence>
<comment type="caution">
    <text evidence="2">The sequence shown here is derived from an EMBL/GenBank/DDBJ whole genome shotgun (WGS) entry which is preliminary data.</text>
</comment>
<organism evidence="2 3">
    <name type="scientific">Leptosia nina</name>
    <dbReference type="NCBI Taxonomy" id="320188"/>
    <lineage>
        <taxon>Eukaryota</taxon>
        <taxon>Metazoa</taxon>
        <taxon>Ecdysozoa</taxon>
        <taxon>Arthropoda</taxon>
        <taxon>Hexapoda</taxon>
        <taxon>Insecta</taxon>
        <taxon>Pterygota</taxon>
        <taxon>Neoptera</taxon>
        <taxon>Endopterygota</taxon>
        <taxon>Lepidoptera</taxon>
        <taxon>Glossata</taxon>
        <taxon>Ditrysia</taxon>
        <taxon>Papilionoidea</taxon>
        <taxon>Pieridae</taxon>
        <taxon>Pierinae</taxon>
        <taxon>Leptosia</taxon>
    </lineage>
</organism>